<reference evidence="9" key="1">
    <citation type="submission" date="2015-07" db="EMBL/GenBank/DDBJ databases">
        <title>Transcriptome Assembly of Anthurium amnicola.</title>
        <authorList>
            <person name="Suzuki J."/>
        </authorList>
    </citation>
    <scope>NUCLEOTIDE SEQUENCE</scope>
</reference>
<feature type="non-terminal residue" evidence="9">
    <location>
        <position position="1"/>
    </location>
</feature>
<evidence type="ECO:0000256" key="3">
    <source>
        <dbReference type="ARBA" id="ARBA00022454"/>
    </source>
</evidence>
<name>A0A1D1XHH1_9ARAE</name>
<dbReference type="GO" id="GO:0031492">
    <property type="term" value="F:nucleosomal DNA binding"/>
    <property type="evidence" value="ECO:0007669"/>
    <property type="project" value="TreeGrafter"/>
</dbReference>
<feature type="compositionally biased region" description="Low complexity" evidence="7">
    <location>
        <begin position="148"/>
        <end position="157"/>
    </location>
</feature>
<evidence type="ECO:0000256" key="7">
    <source>
        <dbReference type="SAM" id="MobiDB-lite"/>
    </source>
</evidence>
<evidence type="ECO:0000256" key="4">
    <source>
        <dbReference type="ARBA" id="ARBA00023125"/>
    </source>
</evidence>
<dbReference type="GO" id="GO:0045910">
    <property type="term" value="P:negative regulation of DNA recombination"/>
    <property type="evidence" value="ECO:0007669"/>
    <property type="project" value="TreeGrafter"/>
</dbReference>
<comment type="subcellular location">
    <subcellularLocation>
        <location evidence="2">Chromosome</location>
    </subcellularLocation>
    <subcellularLocation>
        <location evidence="1 6">Nucleus</location>
    </subcellularLocation>
</comment>
<accession>A0A1D1XHH1</accession>
<dbReference type="FunFam" id="1.10.10.10:FF:000493">
    <property type="entry name" value="HMG-Y-related protein A"/>
    <property type="match status" value="1"/>
</dbReference>
<proteinExistence type="inferred from homology"/>
<feature type="region of interest" description="Disordered" evidence="7">
    <location>
        <begin position="99"/>
        <end position="201"/>
    </location>
</feature>
<protein>
    <submittedName>
        <fullName evidence="9">HMG-Y-related protein A</fullName>
    </submittedName>
</protein>
<dbReference type="SMART" id="SM00384">
    <property type="entry name" value="AT_hook"/>
    <property type="match status" value="4"/>
</dbReference>
<dbReference type="PROSITE" id="PS51504">
    <property type="entry name" value="H15"/>
    <property type="match status" value="1"/>
</dbReference>
<dbReference type="SMART" id="SM00526">
    <property type="entry name" value="H15"/>
    <property type="match status" value="1"/>
</dbReference>
<gene>
    <name evidence="9" type="primary">HMGYA_1</name>
    <name evidence="9" type="ORF">g.53297</name>
</gene>
<evidence type="ECO:0000313" key="9">
    <source>
        <dbReference type="EMBL" id="JAT41850.1"/>
    </source>
</evidence>
<dbReference type="Gene3D" id="1.10.10.10">
    <property type="entry name" value="Winged helix-like DNA-binding domain superfamily/Winged helix DNA-binding domain"/>
    <property type="match status" value="1"/>
</dbReference>
<feature type="compositionally biased region" description="Low complexity" evidence="7">
    <location>
        <begin position="173"/>
        <end position="182"/>
    </location>
</feature>
<evidence type="ECO:0000259" key="8">
    <source>
        <dbReference type="PROSITE" id="PS51504"/>
    </source>
</evidence>
<dbReference type="GO" id="GO:0030261">
    <property type="term" value="P:chromosome condensation"/>
    <property type="evidence" value="ECO:0007669"/>
    <property type="project" value="TreeGrafter"/>
</dbReference>
<evidence type="ECO:0000256" key="5">
    <source>
        <dbReference type="ARBA" id="ARBA00023242"/>
    </source>
</evidence>
<keyword evidence="3 6" id="KW-0158">Chromosome</keyword>
<feature type="region of interest" description="Disordered" evidence="7">
    <location>
        <begin position="14"/>
        <end position="43"/>
    </location>
</feature>
<sequence>LSLSLSQAALCNRSPCPPRGTVERELSPRAAMATEEKPALPPYPEMILTAIDELNEKNGSNKSKISKCIESKHSDLPAGHSILLSHHLNKMKDAGELVFSKNSYMRPDPNSPPKRGRGRPPKPKEPLTPGAVPSSPKRRGRPPKAKDPLAVAAAKAAEGLPKRRGRPPKKARPVVAPAAPGVKRGRGRPPKAKPTVAAVGA</sequence>
<dbReference type="AlphaFoldDB" id="A0A1D1XHH1"/>
<dbReference type="SUPFAM" id="SSF46785">
    <property type="entry name" value="Winged helix' DNA-binding domain"/>
    <property type="match status" value="1"/>
</dbReference>
<dbReference type="GO" id="GO:0006334">
    <property type="term" value="P:nucleosome assembly"/>
    <property type="evidence" value="ECO:0007669"/>
    <property type="project" value="InterPro"/>
</dbReference>
<organism evidence="9">
    <name type="scientific">Anthurium amnicola</name>
    <dbReference type="NCBI Taxonomy" id="1678845"/>
    <lineage>
        <taxon>Eukaryota</taxon>
        <taxon>Viridiplantae</taxon>
        <taxon>Streptophyta</taxon>
        <taxon>Embryophyta</taxon>
        <taxon>Tracheophyta</taxon>
        <taxon>Spermatophyta</taxon>
        <taxon>Magnoliopsida</taxon>
        <taxon>Liliopsida</taxon>
        <taxon>Araceae</taxon>
        <taxon>Pothoideae</taxon>
        <taxon>Potheae</taxon>
        <taxon>Anthurium</taxon>
    </lineage>
</organism>
<dbReference type="GO" id="GO:0030527">
    <property type="term" value="F:structural constituent of chromatin"/>
    <property type="evidence" value="ECO:0007669"/>
    <property type="project" value="InterPro"/>
</dbReference>
<dbReference type="InterPro" id="IPR017956">
    <property type="entry name" value="AT_hook_DNA-bd_motif"/>
</dbReference>
<dbReference type="InterPro" id="IPR036388">
    <property type="entry name" value="WH-like_DNA-bd_sf"/>
</dbReference>
<feature type="compositionally biased region" description="Basic residues" evidence="7">
    <location>
        <begin position="162"/>
        <end position="172"/>
    </location>
</feature>
<evidence type="ECO:0000256" key="2">
    <source>
        <dbReference type="ARBA" id="ARBA00004286"/>
    </source>
</evidence>
<dbReference type="InterPro" id="IPR005819">
    <property type="entry name" value="H1/H5"/>
</dbReference>
<dbReference type="InterPro" id="IPR036390">
    <property type="entry name" value="WH_DNA-bd_sf"/>
</dbReference>
<keyword evidence="4 6" id="KW-0238">DNA-binding</keyword>
<dbReference type="PANTHER" id="PTHR11467:SF162">
    <property type="entry name" value="HMG-Y-RELATED PROTEIN A"/>
    <property type="match status" value="1"/>
</dbReference>
<dbReference type="PANTHER" id="PTHR11467">
    <property type="entry name" value="HISTONE H1"/>
    <property type="match status" value="1"/>
</dbReference>
<evidence type="ECO:0000256" key="1">
    <source>
        <dbReference type="ARBA" id="ARBA00004123"/>
    </source>
</evidence>
<dbReference type="InterPro" id="IPR005818">
    <property type="entry name" value="Histone_H1/H5_H15"/>
</dbReference>
<dbReference type="Pfam" id="PF00538">
    <property type="entry name" value="Linker_histone"/>
    <property type="match status" value="1"/>
</dbReference>
<evidence type="ECO:0000256" key="6">
    <source>
        <dbReference type="RuleBase" id="RU003894"/>
    </source>
</evidence>
<dbReference type="PRINTS" id="PR00929">
    <property type="entry name" value="ATHOOK"/>
</dbReference>
<dbReference type="GO" id="GO:0005730">
    <property type="term" value="C:nucleolus"/>
    <property type="evidence" value="ECO:0007669"/>
    <property type="project" value="TreeGrafter"/>
</dbReference>
<comment type="similarity">
    <text evidence="6">Belongs to the histone H1/H5 family.</text>
</comment>
<feature type="domain" description="H15" evidence="8">
    <location>
        <begin position="39"/>
        <end position="108"/>
    </location>
</feature>
<dbReference type="GO" id="GO:0000786">
    <property type="term" value="C:nucleosome"/>
    <property type="evidence" value="ECO:0007669"/>
    <property type="project" value="InterPro"/>
</dbReference>
<dbReference type="GO" id="GO:0003690">
    <property type="term" value="F:double-stranded DNA binding"/>
    <property type="evidence" value="ECO:0007669"/>
    <property type="project" value="TreeGrafter"/>
</dbReference>
<dbReference type="PRINTS" id="PR00624">
    <property type="entry name" value="HISTONEH5"/>
</dbReference>
<keyword evidence="5 6" id="KW-0539">Nucleus</keyword>
<dbReference type="EMBL" id="GDJX01026086">
    <property type="protein sequence ID" value="JAT41850.1"/>
    <property type="molecule type" value="Transcribed_RNA"/>
</dbReference>